<dbReference type="PROSITE" id="PS00678">
    <property type="entry name" value="WD_REPEATS_1"/>
    <property type="match status" value="3"/>
</dbReference>
<name>A0AAU9LJF8_9ASTR</name>
<reference evidence="5 6" key="1">
    <citation type="submission" date="2022-01" db="EMBL/GenBank/DDBJ databases">
        <authorList>
            <person name="Xiong W."/>
            <person name="Schranz E."/>
        </authorList>
    </citation>
    <scope>NUCLEOTIDE SEQUENCE [LARGE SCALE GENOMIC DNA]</scope>
</reference>
<feature type="compositionally biased region" description="Basic and acidic residues" evidence="4">
    <location>
        <begin position="425"/>
        <end position="438"/>
    </location>
</feature>
<dbReference type="Gene3D" id="2.130.10.10">
    <property type="entry name" value="YVTN repeat-like/Quinoprotein amine dehydrogenase"/>
    <property type="match status" value="2"/>
</dbReference>
<dbReference type="InterPro" id="IPR015943">
    <property type="entry name" value="WD40/YVTN_repeat-like_dom_sf"/>
</dbReference>
<dbReference type="InterPro" id="IPR001680">
    <property type="entry name" value="WD40_rpt"/>
</dbReference>
<dbReference type="InterPro" id="IPR036322">
    <property type="entry name" value="WD40_repeat_dom_sf"/>
</dbReference>
<dbReference type="PANTHER" id="PTHR19845:SF22">
    <property type="entry name" value="KATANIN P80 WD40 REPEAT-CONTAINING SUBUNIT B1 HOMOLOG"/>
    <property type="match status" value="1"/>
</dbReference>
<feature type="repeat" description="WD" evidence="3">
    <location>
        <begin position="144"/>
        <end position="185"/>
    </location>
</feature>
<feature type="region of interest" description="Disordered" evidence="4">
    <location>
        <begin position="425"/>
        <end position="454"/>
    </location>
</feature>
<dbReference type="Pfam" id="PF00400">
    <property type="entry name" value="WD40"/>
    <property type="match status" value="5"/>
</dbReference>
<dbReference type="SUPFAM" id="SSF50978">
    <property type="entry name" value="WD40 repeat-like"/>
    <property type="match status" value="1"/>
</dbReference>
<feature type="region of interest" description="Disordered" evidence="4">
    <location>
        <begin position="379"/>
        <end position="409"/>
    </location>
</feature>
<sequence>MPPKPKPLTSETFSSLRTTPRIASICQGDHLVVRGDTPSLRKINCKVLALHLSLARRLGLPFIKTSPSETHCHSATSISKSLFRRPAHFTHLGLSLSGHTSPIESVNFDSTQVLVAAGASSGVVMLWELEETKGVYDFLMFRTLNGHRSYCTALEFHPFGEFLASGSMDTNLKIWDIRKKGCIHTYKGHKRAISTIRFTADGRWVVSGGLDNVVKIWDLTAIKLLHEFKLHEGHIKSMDFHPLEFLLATGSSDRTVKFWDLETFELIGTTRAEPTGLRSVAFYPDGRTLFCGLDNSLKHIEPYAYNMIAIEKAHVDPKTNLQESVIERTKTPRMSFIPLDDDTQDIKNIYVDSMTPVVSRIDGSNTNIQRRIFTDDVAIDSSEEKTPNSKSSSNHEVSVDSSNKRSTHVKCVAVSNGKTRNLVEKFEKKEKLGTDESQKPNTDSMYVNGDTVEHPPVNVVSCEIPETATSPIKTPDNDMASLSVSEAKLSPVSLKTSPKAKALSVQRRHVASQRVISKKVRSPPMAVARRCRASSQVIPERTRIRTRTSHLPAVPRQITSTTQMTIEKPKFSPLLVVGHFWARNDTRGAINSLQKLPDHAVHADVISVML</sequence>
<dbReference type="EMBL" id="CAKMRJ010000001">
    <property type="protein sequence ID" value="CAH1413294.1"/>
    <property type="molecule type" value="Genomic_DNA"/>
</dbReference>
<proteinExistence type="predicted"/>
<evidence type="ECO:0000256" key="4">
    <source>
        <dbReference type="SAM" id="MobiDB-lite"/>
    </source>
</evidence>
<feature type="repeat" description="WD" evidence="3">
    <location>
        <begin position="186"/>
        <end position="227"/>
    </location>
</feature>
<feature type="compositionally biased region" description="Low complexity" evidence="4">
    <location>
        <begin position="388"/>
        <end position="401"/>
    </location>
</feature>
<gene>
    <name evidence="5" type="ORF">LVIROSA_LOCUS1262</name>
</gene>
<dbReference type="PROSITE" id="PS50082">
    <property type="entry name" value="WD_REPEATS_2"/>
    <property type="match status" value="4"/>
</dbReference>
<keyword evidence="6" id="KW-1185">Reference proteome</keyword>
<dbReference type="AlphaFoldDB" id="A0AAU9LJF8"/>
<protein>
    <recommendedName>
        <fullName evidence="7">Katanin p80 WD40 repeat-containing subunit B1 homolog</fullName>
    </recommendedName>
</protein>
<feature type="repeat" description="WD" evidence="3">
    <location>
        <begin position="96"/>
        <end position="137"/>
    </location>
</feature>
<evidence type="ECO:0008006" key="7">
    <source>
        <dbReference type="Google" id="ProtNLM"/>
    </source>
</evidence>
<evidence type="ECO:0000313" key="5">
    <source>
        <dbReference type="EMBL" id="CAH1413294.1"/>
    </source>
</evidence>
<accession>A0AAU9LJF8</accession>
<comment type="caution">
    <text evidence="5">The sequence shown here is derived from an EMBL/GenBank/DDBJ whole genome shotgun (WGS) entry which is preliminary data.</text>
</comment>
<organism evidence="5 6">
    <name type="scientific">Lactuca virosa</name>
    <dbReference type="NCBI Taxonomy" id="75947"/>
    <lineage>
        <taxon>Eukaryota</taxon>
        <taxon>Viridiplantae</taxon>
        <taxon>Streptophyta</taxon>
        <taxon>Embryophyta</taxon>
        <taxon>Tracheophyta</taxon>
        <taxon>Spermatophyta</taxon>
        <taxon>Magnoliopsida</taxon>
        <taxon>eudicotyledons</taxon>
        <taxon>Gunneridae</taxon>
        <taxon>Pentapetalae</taxon>
        <taxon>asterids</taxon>
        <taxon>campanulids</taxon>
        <taxon>Asterales</taxon>
        <taxon>Asteraceae</taxon>
        <taxon>Cichorioideae</taxon>
        <taxon>Cichorieae</taxon>
        <taxon>Lactucinae</taxon>
        <taxon>Lactuca</taxon>
    </lineage>
</organism>
<evidence type="ECO:0000256" key="3">
    <source>
        <dbReference type="PROSITE-ProRule" id="PRU00221"/>
    </source>
</evidence>
<dbReference type="PRINTS" id="PR00320">
    <property type="entry name" value="GPROTEINBRPT"/>
</dbReference>
<dbReference type="GO" id="GO:0008352">
    <property type="term" value="C:katanin complex"/>
    <property type="evidence" value="ECO:0007669"/>
    <property type="project" value="TreeGrafter"/>
</dbReference>
<dbReference type="PANTHER" id="PTHR19845">
    <property type="entry name" value="KATANIN P80 SUBUNIT"/>
    <property type="match status" value="1"/>
</dbReference>
<evidence type="ECO:0000256" key="1">
    <source>
        <dbReference type="ARBA" id="ARBA00022574"/>
    </source>
</evidence>
<keyword evidence="2" id="KW-0677">Repeat</keyword>
<feature type="repeat" description="WD" evidence="3">
    <location>
        <begin position="228"/>
        <end position="269"/>
    </location>
</feature>
<dbReference type="CDD" id="cd00200">
    <property type="entry name" value="WD40"/>
    <property type="match status" value="1"/>
</dbReference>
<dbReference type="PROSITE" id="PS50294">
    <property type="entry name" value="WD_REPEATS_REGION"/>
    <property type="match status" value="4"/>
</dbReference>
<dbReference type="SMART" id="SM00320">
    <property type="entry name" value="WD40"/>
    <property type="match status" value="5"/>
</dbReference>
<dbReference type="GO" id="GO:0007019">
    <property type="term" value="P:microtubule depolymerization"/>
    <property type="evidence" value="ECO:0007669"/>
    <property type="project" value="TreeGrafter"/>
</dbReference>
<dbReference type="InterPro" id="IPR019775">
    <property type="entry name" value="WD40_repeat_CS"/>
</dbReference>
<evidence type="ECO:0000256" key="2">
    <source>
        <dbReference type="ARBA" id="ARBA00022737"/>
    </source>
</evidence>
<dbReference type="InterPro" id="IPR020472">
    <property type="entry name" value="WD40_PAC1"/>
</dbReference>
<dbReference type="Proteomes" id="UP001157418">
    <property type="component" value="Unassembled WGS sequence"/>
</dbReference>
<keyword evidence="1 3" id="KW-0853">WD repeat</keyword>
<evidence type="ECO:0000313" key="6">
    <source>
        <dbReference type="Proteomes" id="UP001157418"/>
    </source>
</evidence>